<dbReference type="PANTHER" id="PTHR14795:SF0">
    <property type="entry name" value="TRANSMEMBRANE PROTEIN 62"/>
    <property type="match status" value="1"/>
</dbReference>
<evidence type="ECO:0000259" key="4">
    <source>
        <dbReference type="Pfam" id="PF24384"/>
    </source>
</evidence>
<feature type="transmembrane region" description="Helical" evidence="2">
    <location>
        <begin position="460"/>
        <end position="479"/>
    </location>
</feature>
<evidence type="ECO:0000256" key="2">
    <source>
        <dbReference type="SAM" id="Phobius"/>
    </source>
</evidence>
<feature type="chain" id="PRO_5032677655" description="TMEM62 Ig-like domain-containing protein" evidence="3">
    <location>
        <begin position="22"/>
        <end position="648"/>
    </location>
</feature>
<feature type="signal peptide" evidence="3">
    <location>
        <begin position="1"/>
        <end position="21"/>
    </location>
</feature>
<organism evidence="5 6">
    <name type="scientific">Adineta ricciae</name>
    <name type="common">Rotifer</name>
    <dbReference type="NCBI Taxonomy" id="249248"/>
    <lineage>
        <taxon>Eukaryota</taxon>
        <taxon>Metazoa</taxon>
        <taxon>Spiralia</taxon>
        <taxon>Gnathifera</taxon>
        <taxon>Rotifera</taxon>
        <taxon>Eurotatoria</taxon>
        <taxon>Bdelloidea</taxon>
        <taxon>Adinetida</taxon>
        <taxon>Adinetidae</taxon>
        <taxon>Adineta</taxon>
    </lineage>
</organism>
<gene>
    <name evidence="5" type="ORF">XAT740_LOCUS15431</name>
</gene>
<dbReference type="AlphaFoldDB" id="A0A814JYG7"/>
<name>A0A814JYG7_ADIRI</name>
<keyword evidence="2" id="KW-0812">Transmembrane</keyword>
<keyword evidence="6" id="KW-1185">Reference proteome</keyword>
<evidence type="ECO:0000256" key="3">
    <source>
        <dbReference type="SAM" id="SignalP"/>
    </source>
</evidence>
<dbReference type="Proteomes" id="UP000663828">
    <property type="component" value="Unassembled WGS sequence"/>
</dbReference>
<dbReference type="Pfam" id="PF24384">
    <property type="entry name" value="Ig_TMM62"/>
    <property type="match status" value="1"/>
</dbReference>
<accession>A0A814JYG7</accession>
<feature type="transmembrane region" description="Helical" evidence="2">
    <location>
        <begin position="515"/>
        <end position="534"/>
    </location>
</feature>
<feature type="domain" description="TMEM62 Ig-like" evidence="4">
    <location>
        <begin position="287"/>
        <end position="386"/>
    </location>
</feature>
<feature type="transmembrane region" description="Helical" evidence="2">
    <location>
        <begin position="554"/>
        <end position="574"/>
    </location>
</feature>
<protein>
    <recommendedName>
        <fullName evidence="4">TMEM62 Ig-like domain-containing protein</fullName>
    </recommendedName>
</protein>
<proteinExistence type="predicted"/>
<evidence type="ECO:0000256" key="1">
    <source>
        <dbReference type="SAM" id="MobiDB-lite"/>
    </source>
</evidence>
<dbReference type="EMBL" id="CAJNOR010000952">
    <property type="protein sequence ID" value="CAF1044250.1"/>
    <property type="molecule type" value="Genomic_DNA"/>
</dbReference>
<reference evidence="5" key="1">
    <citation type="submission" date="2021-02" db="EMBL/GenBank/DDBJ databases">
        <authorList>
            <person name="Nowell W R."/>
        </authorList>
    </citation>
    <scope>NUCLEOTIDE SEQUENCE</scope>
</reference>
<comment type="caution">
    <text evidence="5">The sequence shown here is derived from an EMBL/GenBank/DDBJ whole genome shotgun (WGS) entry which is preliminary data.</text>
</comment>
<dbReference type="Gene3D" id="3.60.21.10">
    <property type="match status" value="1"/>
</dbReference>
<sequence length="648" mass="74632">MKYLLVFLLLFVYNQQNGCLANEFLGSTGQHLFYFVHVTDIHITHFGNADRMDQFERFCNEIIKSMIKPRVTIVSGDLTHNRDPAFASDQYEEEWVIYKNILNRTNVTQHTAWLDMRGNHDDFMDPNPESNASYYRIYSHQGRVHKGSYQYTLTTGDNDTYSFVGVDMCPRPGAGRPFNFLGHISKEEMDNIRQLSAQTKNSNTTIFFGHYPLSFTYSNGLDELMAHAVAYLNGHLHSGIKHLYARHSNGLLELELGDWKDNRRFRLITIDSGILSFEDFRFDQPIYAVISNPKAAKFKTSREPLSRLSESTHIRIVIFSKFPIVDVRVSIDGKFLGNAIKAVDHENLYVLAWNASSYNDGRLHDLTVEIKDNQNNALKSENQFSLATTTITAWTRSKIILLIHWPTFGMISIIGALCVYILVLVFYRYRSKRMTPCCAGCFSLWNKFRLRMMILCSIDLYYYSLIGLAFYHFLGPWYFGYLTHGYFGAVFLWGTVIHGMYLPPDMQTFMGTIQIVLFLIPLTLSLNSSCYYRYQQLQSSVNLAESRCDRSIRIFTVYIISIYSILFVLFWAYVTTASYKLAFILSPFGLTLGIVSLLLYIKSQRLKLSDFRFQTATDDLNSSIAESNLDDDDERPIVTGRRSGVKTN</sequence>
<feature type="region of interest" description="Disordered" evidence="1">
    <location>
        <begin position="627"/>
        <end position="648"/>
    </location>
</feature>
<keyword evidence="3" id="KW-0732">Signal</keyword>
<dbReference type="InterPro" id="IPR029052">
    <property type="entry name" value="Metallo-depent_PP-like"/>
</dbReference>
<feature type="transmembrane region" description="Helical" evidence="2">
    <location>
        <begin position="405"/>
        <end position="427"/>
    </location>
</feature>
<evidence type="ECO:0000313" key="6">
    <source>
        <dbReference type="Proteomes" id="UP000663828"/>
    </source>
</evidence>
<dbReference type="SUPFAM" id="SSF56300">
    <property type="entry name" value="Metallo-dependent phosphatases"/>
    <property type="match status" value="1"/>
</dbReference>
<keyword evidence="2" id="KW-1133">Transmembrane helix</keyword>
<feature type="transmembrane region" description="Helical" evidence="2">
    <location>
        <begin position="581"/>
        <end position="601"/>
    </location>
</feature>
<dbReference type="PANTHER" id="PTHR14795">
    <property type="entry name" value="HELICASE RELATED"/>
    <property type="match status" value="1"/>
</dbReference>
<dbReference type="InterPro" id="IPR056229">
    <property type="entry name" value="Ig_TMM62"/>
</dbReference>
<evidence type="ECO:0000313" key="5">
    <source>
        <dbReference type="EMBL" id="CAF1044250.1"/>
    </source>
</evidence>
<keyword evidence="2" id="KW-0472">Membrane</keyword>